<evidence type="ECO:0000313" key="4">
    <source>
        <dbReference type="Proteomes" id="UP000075755"/>
    </source>
</evidence>
<proteinExistence type="predicted"/>
<dbReference type="InterPro" id="IPR051916">
    <property type="entry name" value="GPI-anchor_lipid_remodeler"/>
</dbReference>
<sequence length="286" mass="31532">MKLVTYNTQYGVGRDARYDLDRIARAVDGADIVSLQEVTRNFMRNDMADMVDGLARLLPDYFHVYGVAMDIDFGMLGTDGKPANKRLQFGNMVLSRWPIVASRNLLLPRSKRLSRGNLQRSALEALIMAPSGPLRVYSVHTDHVSQEERIAQIRHLKERVYAFAAEGGVLTGAAEYGFPELPSPEEFVLMGDFNMVPGSPEHLVMTGVPDPVEGPQIVAHHPVDAYTLAGGVPDGSVSWTDTTHPEKTRLIDYVFVQANMAARVTSVRIDSDAAGSDHQPVWVELA</sequence>
<dbReference type="InterPro" id="IPR036691">
    <property type="entry name" value="Endo/exonu/phosph_ase_sf"/>
</dbReference>
<accession>A0AAC8YLQ6</accession>
<dbReference type="RefSeq" id="WP_067956587.1">
    <property type="nucleotide sequence ID" value="NZ_CP015005.1"/>
</dbReference>
<gene>
    <name evidence="2" type="ORF">AA2016_1300</name>
    <name evidence="3" type="ORF">FHS67_006630</name>
</gene>
<reference evidence="3 5" key="2">
    <citation type="submission" date="2020-08" db="EMBL/GenBank/DDBJ databases">
        <title>Genomic Encyclopedia of Type Strains, Phase IV (KMG-IV): sequencing the most valuable type-strain genomes for metagenomic binning, comparative biology and taxonomic classification.</title>
        <authorList>
            <person name="Goeker M."/>
        </authorList>
    </citation>
    <scope>NUCLEOTIDE SEQUENCE [LARGE SCALE GENOMIC DNA]</scope>
    <source>
        <strain evidence="3 5">DSM 10368</strain>
    </source>
</reference>
<dbReference type="EMBL" id="CP015005">
    <property type="protein sequence ID" value="AMS40234.1"/>
    <property type="molecule type" value="Genomic_DNA"/>
</dbReference>
<dbReference type="PANTHER" id="PTHR14859:SF1">
    <property type="entry name" value="PGAP2-INTERACTING PROTEIN"/>
    <property type="match status" value="1"/>
</dbReference>
<dbReference type="GO" id="GO:0016020">
    <property type="term" value="C:membrane"/>
    <property type="evidence" value="ECO:0007669"/>
    <property type="project" value="GOC"/>
</dbReference>
<keyword evidence="5" id="KW-1185">Reference proteome</keyword>
<dbReference type="GO" id="GO:0016787">
    <property type="term" value="F:hydrolase activity"/>
    <property type="evidence" value="ECO:0007669"/>
    <property type="project" value="UniProtKB-KW"/>
</dbReference>
<dbReference type="Proteomes" id="UP000075755">
    <property type="component" value="Chromosome"/>
</dbReference>
<keyword evidence="3" id="KW-0255">Endonuclease</keyword>
<dbReference type="InterPro" id="IPR005135">
    <property type="entry name" value="Endo/exonuclease/phosphatase"/>
</dbReference>
<dbReference type="KEGG" id="aak:AA2016_1300"/>
<dbReference type="PANTHER" id="PTHR14859">
    <property type="entry name" value="CALCOFLUOR WHITE HYPERSENSITIVE PROTEIN PRECURSOR"/>
    <property type="match status" value="1"/>
</dbReference>
<dbReference type="Gene3D" id="3.60.10.10">
    <property type="entry name" value="Endonuclease/exonuclease/phosphatase"/>
    <property type="match status" value="1"/>
</dbReference>
<dbReference type="GO" id="GO:0004519">
    <property type="term" value="F:endonuclease activity"/>
    <property type="evidence" value="ECO:0007669"/>
    <property type="project" value="UniProtKB-KW"/>
</dbReference>
<dbReference type="SUPFAM" id="SSF56219">
    <property type="entry name" value="DNase I-like"/>
    <property type="match status" value="1"/>
</dbReference>
<dbReference type="Proteomes" id="UP000577697">
    <property type="component" value="Unassembled WGS sequence"/>
</dbReference>
<keyword evidence="3" id="KW-0378">Hydrolase</keyword>
<evidence type="ECO:0000313" key="3">
    <source>
        <dbReference type="EMBL" id="MBB3710267.1"/>
    </source>
</evidence>
<name>A0AAC8YLQ6_AMIAI</name>
<dbReference type="AlphaFoldDB" id="A0AAC8YLQ6"/>
<evidence type="ECO:0000313" key="2">
    <source>
        <dbReference type="EMBL" id="AMS40234.1"/>
    </source>
</evidence>
<dbReference type="GO" id="GO:0006506">
    <property type="term" value="P:GPI anchor biosynthetic process"/>
    <property type="evidence" value="ECO:0007669"/>
    <property type="project" value="TreeGrafter"/>
</dbReference>
<evidence type="ECO:0000259" key="1">
    <source>
        <dbReference type="Pfam" id="PF03372"/>
    </source>
</evidence>
<dbReference type="Pfam" id="PF03372">
    <property type="entry name" value="Exo_endo_phos"/>
    <property type="match status" value="1"/>
</dbReference>
<feature type="domain" description="Endonuclease/exonuclease/phosphatase" evidence="1">
    <location>
        <begin position="4"/>
        <end position="278"/>
    </location>
</feature>
<dbReference type="EMBL" id="JACICB010000049">
    <property type="protein sequence ID" value="MBB3710267.1"/>
    <property type="molecule type" value="Genomic_DNA"/>
</dbReference>
<keyword evidence="3" id="KW-0540">Nuclease</keyword>
<reference evidence="2 4" key="1">
    <citation type="submission" date="2016-03" db="EMBL/GenBank/DDBJ databases">
        <title>Complete genome of Aminobacter aminovorans KCTC 2477.</title>
        <authorList>
            <person name="Kim K.M."/>
        </authorList>
    </citation>
    <scope>NUCLEOTIDE SEQUENCE [LARGE SCALE GENOMIC DNA]</scope>
    <source>
        <strain evidence="2 4">KCTC 2477</strain>
    </source>
</reference>
<organism evidence="2 4">
    <name type="scientific">Aminobacter aminovorans</name>
    <name type="common">Chelatobacter heintzii</name>
    <dbReference type="NCBI Taxonomy" id="83263"/>
    <lineage>
        <taxon>Bacteria</taxon>
        <taxon>Pseudomonadati</taxon>
        <taxon>Pseudomonadota</taxon>
        <taxon>Alphaproteobacteria</taxon>
        <taxon>Hyphomicrobiales</taxon>
        <taxon>Phyllobacteriaceae</taxon>
        <taxon>Aminobacter</taxon>
    </lineage>
</organism>
<evidence type="ECO:0000313" key="5">
    <source>
        <dbReference type="Proteomes" id="UP000577697"/>
    </source>
</evidence>
<protein>
    <submittedName>
        <fullName evidence="3">Endonuclease/exonuclease/phosphatase family metal-dependent hydrolase</fullName>
    </submittedName>
</protein>